<feature type="domain" description="NodB homology" evidence="8">
    <location>
        <begin position="38"/>
        <end position="225"/>
    </location>
</feature>
<feature type="transmembrane region" description="Helical" evidence="6">
    <location>
        <begin position="284"/>
        <end position="303"/>
    </location>
</feature>
<dbReference type="Gene3D" id="3.20.20.370">
    <property type="entry name" value="Glycoside hydrolase/deacetylase"/>
    <property type="match status" value="1"/>
</dbReference>
<evidence type="ECO:0000313" key="9">
    <source>
        <dbReference type="EMBL" id="KAK9718031.1"/>
    </source>
</evidence>
<evidence type="ECO:0000259" key="8">
    <source>
        <dbReference type="PROSITE" id="PS51677"/>
    </source>
</evidence>
<proteinExistence type="predicted"/>
<gene>
    <name evidence="9" type="ORF">K7432_005785</name>
</gene>
<keyword evidence="4" id="KW-0378">Hydrolase</keyword>
<keyword evidence="6" id="KW-1133">Transmembrane helix</keyword>
<sequence length="306" mass="33851">MKLLSLISASFIAAISLMGGMHAQDIGEGIVLTCEKPGVFALTFDDGPSLYTPALLKTLKEKQVTVTFFVLGVNVIDLTISGFLKQAYDDGHQIALHTHTHPHLNTLTEAQIREEMTQVEKAVQNVIKVTPNFMRPPHGECNENTRLALTRMNYTIINWNVDSNDWRYHGDPSKYELVYTNIEKELELGTPASSFISLQHDIEEFSVSMTGRIIDLIRGKNYTFETVADCLGNRVPMYRDAQNNNKKANSTILPTNTTSVMSKSSPTATNNITPMTSIVSSNTAMMSVVSWSTVIMLILGLSISST</sequence>
<dbReference type="PANTHER" id="PTHR46471">
    <property type="entry name" value="CHITIN DEACETYLASE"/>
    <property type="match status" value="1"/>
</dbReference>
<name>A0ABR2W2L6_9FUNG</name>
<accession>A0ABR2W2L6</accession>
<dbReference type="EMBL" id="JASJQH010007113">
    <property type="protein sequence ID" value="KAK9718031.1"/>
    <property type="molecule type" value="Genomic_DNA"/>
</dbReference>
<dbReference type="PANTHER" id="PTHR46471:SF2">
    <property type="entry name" value="CHITIN DEACETYLASE-RELATED"/>
    <property type="match status" value="1"/>
</dbReference>
<dbReference type="InterPro" id="IPR011330">
    <property type="entry name" value="Glyco_hydro/deAcase_b/a-brl"/>
</dbReference>
<organism evidence="9 10">
    <name type="scientific">Basidiobolus ranarum</name>
    <dbReference type="NCBI Taxonomy" id="34480"/>
    <lineage>
        <taxon>Eukaryota</taxon>
        <taxon>Fungi</taxon>
        <taxon>Fungi incertae sedis</taxon>
        <taxon>Zoopagomycota</taxon>
        <taxon>Entomophthoromycotina</taxon>
        <taxon>Basidiobolomycetes</taxon>
        <taxon>Basidiobolales</taxon>
        <taxon>Basidiobolaceae</taxon>
        <taxon>Basidiobolus</taxon>
    </lineage>
</organism>
<evidence type="ECO:0000256" key="4">
    <source>
        <dbReference type="ARBA" id="ARBA00022801"/>
    </source>
</evidence>
<evidence type="ECO:0000256" key="2">
    <source>
        <dbReference type="ARBA" id="ARBA00022723"/>
    </source>
</evidence>
<keyword evidence="2" id="KW-0479">Metal-binding</keyword>
<feature type="signal peptide" evidence="7">
    <location>
        <begin position="1"/>
        <end position="23"/>
    </location>
</feature>
<evidence type="ECO:0000256" key="7">
    <source>
        <dbReference type="SAM" id="SignalP"/>
    </source>
</evidence>
<keyword evidence="6" id="KW-0812">Transmembrane</keyword>
<dbReference type="PROSITE" id="PS51677">
    <property type="entry name" value="NODB"/>
    <property type="match status" value="1"/>
</dbReference>
<evidence type="ECO:0000256" key="6">
    <source>
        <dbReference type="SAM" id="Phobius"/>
    </source>
</evidence>
<comment type="caution">
    <text evidence="9">The sequence shown here is derived from an EMBL/GenBank/DDBJ whole genome shotgun (WGS) entry which is preliminary data.</text>
</comment>
<feature type="chain" id="PRO_5047364457" description="NodB homology domain-containing protein" evidence="7">
    <location>
        <begin position="24"/>
        <end position="306"/>
    </location>
</feature>
<keyword evidence="6" id="KW-0472">Membrane</keyword>
<evidence type="ECO:0000313" key="10">
    <source>
        <dbReference type="Proteomes" id="UP001479436"/>
    </source>
</evidence>
<protein>
    <recommendedName>
        <fullName evidence="8">NodB homology domain-containing protein</fullName>
    </recommendedName>
</protein>
<dbReference type="Pfam" id="PF01522">
    <property type="entry name" value="Polysacc_deac_1"/>
    <property type="match status" value="1"/>
</dbReference>
<dbReference type="SUPFAM" id="SSF88713">
    <property type="entry name" value="Glycoside hydrolase/deacetylase"/>
    <property type="match status" value="1"/>
</dbReference>
<dbReference type="InterPro" id="IPR002509">
    <property type="entry name" value="NODB_dom"/>
</dbReference>
<keyword evidence="10" id="KW-1185">Reference proteome</keyword>
<reference evidence="9 10" key="1">
    <citation type="submission" date="2023-04" db="EMBL/GenBank/DDBJ databases">
        <title>Genome of Basidiobolus ranarum AG-B5.</title>
        <authorList>
            <person name="Stajich J.E."/>
            <person name="Carter-House D."/>
            <person name="Gryganskyi A."/>
        </authorList>
    </citation>
    <scope>NUCLEOTIDE SEQUENCE [LARGE SCALE GENOMIC DNA]</scope>
    <source>
        <strain evidence="9 10">AG-B5</strain>
    </source>
</reference>
<evidence type="ECO:0000256" key="3">
    <source>
        <dbReference type="ARBA" id="ARBA00022729"/>
    </source>
</evidence>
<keyword evidence="3 7" id="KW-0732">Signal</keyword>
<keyword evidence="5" id="KW-0119">Carbohydrate metabolism</keyword>
<dbReference type="Proteomes" id="UP001479436">
    <property type="component" value="Unassembled WGS sequence"/>
</dbReference>
<comment type="cofactor">
    <cofactor evidence="1">
        <name>Co(2+)</name>
        <dbReference type="ChEBI" id="CHEBI:48828"/>
    </cofactor>
</comment>
<evidence type="ECO:0000256" key="5">
    <source>
        <dbReference type="ARBA" id="ARBA00023277"/>
    </source>
</evidence>
<evidence type="ECO:0000256" key="1">
    <source>
        <dbReference type="ARBA" id="ARBA00001941"/>
    </source>
</evidence>